<dbReference type="InterPro" id="IPR011051">
    <property type="entry name" value="RmlC_Cupin_sf"/>
</dbReference>
<comment type="caution">
    <text evidence="2">The sequence shown here is derived from an EMBL/GenBank/DDBJ whole genome shotgun (WGS) entry which is preliminary data.</text>
</comment>
<dbReference type="SUPFAM" id="SSF51182">
    <property type="entry name" value="RmlC-like cupins"/>
    <property type="match status" value="1"/>
</dbReference>
<dbReference type="RefSeq" id="WP_210680215.1">
    <property type="nucleotide sequence ID" value="NZ_JAGMWN010000001.1"/>
</dbReference>
<dbReference type="InterPro" id="IPR027565">
    <property type="entry name" value="Cupin_WbuC"/>
</dbReference>
<organism evidence="2 3">
    <name type="scientific">Marivibrio halodurans</name>
    <dbReference type="NCBI Taxonomy" id="2039722"/>
    <lineage>
        <taxon>Bacteria</taxon>
        <taxon>Pseudomonadati</taxon>
        <taxon>Pseudomonadota</taxon>
        <taxon>Alphaproteobacteria</taxon>
        <taxon>Rhodospirillales</taxon>
        <taxon>Rhodospirillaceae</taxon>
        <taxon>Marivibrio</taxon>
    </lineage>
</organism>
<dbReference type="Pfam" id="PF19480">
    <property type="entry name" value="DUF6016"/>
    <property type="match status" value="1"/>
</dbReference>
<feature type="domain" description="Cupin fold metalloprotein WbuC cupin" evidence="1">
    <location>
        <begin position="31"/>
        <end position="103"/>
    </location>
</feature>
<protein>
    <submittedName>
        <fullName evidence="2">WbuC family cupin fold metalloprotein</fullName>
    </submittedName>
</protein>
<evidence type="ECO:0000313" key="2">
    <source>
        <dbReference type="EMBL" id="MBP5855636.1"/>
    </source>
</evidence>
<dbReference type="NCBIfam" id="TIGR04366">
    <property type="entry name" value="cupin_WbuC"/>
    <property type="match status" value="1"/>
</dbReference>
<dbReference type="AlphaFoldDB" id="A0A8J7SKP0"/>
<evidence type="ECO:0000259" key="1">
    <source>
        <dbReference type="Pfam" id="PF19480"/>
    </source>
</evidence>
<sequence length="172" mass="18882">MADSTAFRQVAAEVYYSVDSFATAGPEAVAMIKRIALESPRKRCRICFHPGPEATAQEMLIAMAGRSYVRPHRHFGKSETLTVLEGSATALLFGESGEVTRRVPMGPHGQGRTFFYRMPEGIFHTLDFESDIFVYLETTTGPFDPAKSEGAAWAPPESDPEAGFDFIRGLDA</sequence>
<gene>
    <name evidence="2" type="ORF">KAJ83_01340</name>
</gene>
<dbReference type="InterPro" id="IPR046058">
    <property type="entry name" value="WbuC_cupin"/>
</dbReference>
<name>A0A8J7SKP0_9PROT</name>
<dbReference type="Proteomes" id="UP000672602">
    <property type="component" value="Unassembled WGS sequence"/>
</dbReference>
<accession>A0A8J7SKP0</accession>
<dbReference type="EMBL" id="JAGMWN010000001">
    <property type="protein sequence ID" value="MBP5855636.1"/>
    <property type="molecule type" value="Genomic_DNA"/>
</dbReference>
<keyword evidence="3" id="KW-1185">Reference proteome</keyword>
<proteinExistence type="predicted"/>
<reference evidence="2" key="1">
    <citation type="submission" date="2021-04" db="EMBL/GenBank/DDBJ databases">
        <authorList>
            <person name="Zhang D.-C."/>
        </authorList>
    </citation>
    <scope>NUCLEOTIDE SEQUENCE</scope>
    <source>
        <strain evidence="2">CGMCC 1.15697</strain>
    </source>
</reference>
<evidence type="ECO:0000313" key="3">
    <source>
        <dbReference type="Proteomes" id="UP000672602"/>
    </source>
</evidence>